<feature type="domain" description="Peptidase C1A papain C-terminal" evidence="3">
    <location>
        <begin position="319"/>
        <end position="406"/>
    </location>
</feature>
<accession>A0ABR1J2L4</accession>
<dbReference type="PANTHER" id="PTHR12411">
    <property type="entry name" value="CYSTEINE PROTEASE FAMILY C1-RELATED"/>
    <property type="match status" value="1"/>
</dbReference>
<evidence type="ECO:0000256" key="1">
    <source>
        <dbReference type="ARBA" id="ARBA00008455"/>
    </source>
</evidence>
<feature type="region of interest" description="Disordered" evidence="2">
    <location>
        <begin position="1"/>
        <end position="147"/>
    </location>
</feature>
<protein>
    <recommendedName>
        <fullName evidence="3">Peptidase C1A papain C-terminal domain-containing protein</fullName>
    </recommendedName>
</protein>
<gene>
    <name evidence="4" type="ORF">VKT23_014629</name>
</gene>
<dbReference type="EMBL" id="JBANRG010000045">
    <property type="protein sequence ID" value="KAK7446006.1"/>
    <property type="molecule type" value="Genomic_DNA"/>
</dbReference>
<proteinExistence type="inferred from homology"/>
<name>A0ABR1J2L4_9AGAR</name>
<organism evidence="4 5">
    <name type="scientific">Marasmiellus scandens</name>
    <dbReference type="NCBI Taxonomy" id="2682957"/>
    <lineage>
        <taxon>Eukaryota</taxon>
        <taxon>Fungi</taxon>
        <taxon>Dikarya</taxon>
        <taxon>Basidiomycota</taxon>
        <taxon>Agaricomycotina</taxon>
        <taxon>Agaricomycetes</taxon>
        <taxon>Agaricomycetidae</taxon>
        <taxon>Agaricales</taxon>
        <taxon>Marasmiineae</taxon>
        <taxon>Omphalotaceae</taxon>
        <taxon>Marasmiellus</taxon>
    </lineage>
</organism>
<dbReference type="InterPro" id="IPR000668">
    <property type="entry name" value="Peptidase_C1A_C"/>
</dbReference>
<evidence type="ECO:0000313" key="4">
    <source>
        <dbReference type="EMBL" id="KAK7446006.1"/>
    </source>
</evidence>
<dbReference type="InterPro" id="IPR038765">
    <property type="entry name" value="Papain-like_cys_pep_sf"/>
</dbReference>
<reference evidence="4 5" key="1">
    <citation type="submission" date="2024-01" db="EMBL/GenBank/DDBJ databases">
        <title>A draft genome for the cacao thread blight pathogen Marasmiellus scandens.</title>
        <authorList>
            <person name="Baruah I.K."/>
            <person name="Leung J."/>
            <person name="Bukari Y."/>
            <person name="Amoako-Attah I."/>
            <person name="Meinhardt L.W."/>
            <person name="Bailey B.A."/>
            <person name="Cohen S.P."/>
        </authorList>
    </citation>
    <scope>NUCLEOTIDE SEQUENCE [LARGE SCALE GENOMIC DNA]</scope>
    <source>
        <strain evidence="4 5">GH-19</strain>
    </source>
</reference>
<sequence length="425" mass="47299">MYQDDFDDDSRPYSQGNSDVAEDDINDGGDPSYSDSPGHGQRGSQSESDLNDVSDEPLAENQNYPDDSEESENGRSEIPADPMVEGSEDGFSSGLRENSQSEGNFDQFESDSGFPTEYTGPNSNIDDSDLMGYSRSEDASDESQTDFMNSESGGCCDCGSSKYGHIPCPPDSRDLHFEAVDIDTQNGVDLRYLCPPVYDQQAMLSCTAHAVAAAFAFEATRLELPDFSPSRLFIWYHARAKLGQDAIKKNCGTNIRDAIKSLDPKHAGYGVCSEDDWSYDPGSADKKTHLFHKEAKAAKKPPPAAYNHAIHHTAPKYFSFTRHNQELLHDLINCLDQGFPFVIGMKTFGLLKSEVLEMPKVKDTKGDEHRHTVLVVGYNPDNQLFIVRNSWGEGWGKDGGYFTMPFNYALKYCYDFWTIRLVKST</sequence>
<dbReference type="Gene3D" id="3.90.70.10">
    <property type="entry name" value="Cysteine proteinases"/>
    <property type="match status" value="1"/>
</dbReference>
<dbReference type="SUPFAM" id="SSF54001">
    <property type="entry name" value="Cysteine proteinases"/>
    <property type="match status" value="1"/>
</dbReference>
<evidence type="ECO:0000259" key="3">
    <source>
        <dbReference type="Pfam" id="PF00112"/>
    </source>
</evidence>
<dbReference type="CDD" id="cd02619">
    <property type="entry name" value="Peptidase_C1"/>
    <property type="match status" value="1"/>
</dbReference>
<feature type="compositionally biased region" description="Polar residues" evidence="2">
    <location>
        <begin position="95"/>
        <end position="104"/>
    </location>
</feature>
<feature type="compositionally biased region" description="Acidic residues" evidence="2">
    <location>
        <begin position="49"/>
        <end position="58"/>
    </location>
</feature>
<comment type="similarity">
    <text evidence="1">Belongs to the peptidase C1 family.</text>
</comment>
<dbReference type="Pfam" id="PF00112">
    <property type="entry name" value="Peptidase_C1"/>
    <property type="match status" value="1"/>
</dbReference>
<dbReference type="Proteomes" id="UP001498398">
    <property type="component" value="Unassembled WGS sequence"/>
</dbReference>
<evidence type="ECO:0000313" key="5">
    <source>
        <dbReference type="Proteomes" id="UP001498398"/>
    </source>
</evidence>
<keyword evidence="5" id="KW-1185">Reference proteome</keyword>
<dbReference type="InterPro" id="IPR013128">
    <property type="entry name" value="Peptidase_C1A"/>
</dbReference>
<evidence type="ECO:0000256" key="2">
    <source>
        <dbReference type="SAM" id="MobiDB-lite"/>
    </source>
</evidence>
<comment type="caution">
    <text evidence="4">The sequence shown here is derived from an EMBL/GenBank/DDBJ whole genome shotgun (WGS) entry which is preliminary data.</text>
</comment>